<keyword evidence="2" id="KW-1185">Reference proteome</keyword>
<evidence type="ECO:0000313" key="2">
    <source>
        <dbReference type="Proteomes" id="UP000567067"/>
    </source>
</evidence>
<reference evidence="1 2" key="1">
    <citation type="submission" date="2020-08" db="EMBL/GenBank/DDBJ databases">
        <title>Genomic Encyclopedia of Type Strains, Phase III (KMG-III): the genomes of soil and plant-associated and newly described type strains.</title>
        <authorList>
            <person name="Whitman W."/>
        </authorList>
    </citation>
    <scope>NUCLEOTIDE SEQUENCE [LARGE SCALE GENOMIC DNA]</scope>
    <source>
        <strain evidence="1 2">CECT 8693</strain>
    </source>
</reference>
<sequence length="58" mass="6754">MNTYIYMIRHGESPKTEGDDSTRGLTEKGKVDANKVTELLKEEGLNIFYLDWNLWMNS</sequence>
<gene>
    <name evidence="1" type="ORF">FHR92_004359</name>
</gene>
<organism evidence="1 2">
    <name type="scientific">Fontibacillus solani</name>
    <dbReference type="NCBI Taxonomy" id="1572857"/>
    <lineage>
        <taxon>Bacteria</taxon>
        <taxon>Bacillati</taxon>
        <taxon>Bacillota</taxon>
        <taxon>Bacilli</taxon>
        <taxon>Bacillales</taxon>
        <taxon>Paenibacillaceae</taxon>
        <taxon>Fontibacillus</taxon>
    </lineage>
</organism>
<name>A0A7W3SX55_9BACL</name>
<evidence type="ECO:0000313" key="1">
    <source>
        <dbReference type="EMBL" id="MBA9087866.1"/>
    </source>
</evidence>
<accession>A0A7W3SX55</accession>
<dbReference type="InterPro" id="IPR029033">
    <property type="entry name" value="His_PPase_superfam"/>
</dbReference>
<protein>
    <submittedName>
        <fullName evidence="1">Phosphohistidine phosphatase SixA</fullName>
    </submittedName>
</protein>
<proteinExistence type="predicted"/>
<dbReference type="SUPFAM" id="SSF53254">
    <property type="entry name" value="Phosphoglycerate mutase-like"/>
    <property type="match status" value="1"/>
</dbReference>
<dbReference type="AlphaFoldDB" id="A0A7W3SX55"/>
<dbReference type="Gene3D" id="3.40.50.1240">
    <property type="entry name" value="Phosphoglycerate mutase-like"/>
    <property type="match status" value="1"/>
</dbReference>
<comment type="caution">
    <text evidence="1">The sequence shown here is derived from an EMBL/GenBank/DDBJ whole genome shotgun (WGS) entry which is preliminary data.</text>
</comment>
<dbReference type="Proteomes" id="UP000567067">
    <property type="component" value="Unassembled WGS sequence"/>
</dbReference>
<dbReference type="EMBL" id="JACJIP010000037">
    <property type="protein sequence ID" value="MBA9087866.1"/>
    <property type="molecule type" value="Genomic_DNA"/>
</dbReference>